<protein>
    <submittedName>
        <fullName evidence="1">Uncharacterized protein</fullName>
    </submittedName>
</protein>
<evidence type="ECO:0000313" key="1">
    <source>
        <dbReference type="EMBL" id="MCT2042622.1"/>
    </source>
</evidence>
<name>A0ABT2HWC7_9MICO</name>
<dbReference type="EMBL" id="JALXSQ010000013">
    <property type="protein sequence ID" value="MCT2042622.1"/>
    <property type="molecule type" value="Genomic_DNA"/>
</dbReference>
<comment type="caution">
    <text evidence="1">The sequence shown here is derived from an EMBL/GenBank/DDBJ whole genome shotgun (WGS) entry which is preliminary data.</text>
</comment>
<sequence length="92" mass="9957">MQKGDSYDEVEQFFDGDFGWIMHAPVAVAFTEDEVKALAKFLCMIDAVAQLDAFTDTSEEAANIVSAANVLTAAAGEIDANEFEPPLHEEDA</sequence>
<dbReference type="RefSeq" id="WP_260104084.1">
    <property type="nucleotide sequence ID" value="NZ_JALXSQ010000013.1"/>
</dbReference>
<evidence type="ECO:0000313" key="2">
    <source>
        <dbReference type="Proteomes" id="UP001525379"/>
    </source>
</evidence>
<dbReference type="Proteomes" id="UP001525379">
    <property type="component" value="Unassembled WGS sequence"/>
</dbReference>
<gene>
    <name evidence="1" type="ORF">M3D15_04640</name>
</gene>
<organism evidence="1 2">
    <name type="scientific">Pseudoclavibacter albus</name>
    <dbReference type="NCBI Taxonomy" id="272241"/>
    <lineage>
        <taxon>Bacteria</taxon>
        <taxon>Bacillati</taxon>
        <taxon>Actinomycetota</taxon>
        <taxon>Actinomycetes</taxon>
        <taxon>Micrococcales</taxon>
        <taxon>Microbacteriaceae</taxon>
        <taxon>Pseudoclavibacter</taxon>
    </lineage>
</organism>
<proteinExistence type="predicted"/>
<keyword evidence="2" id="KW-1185">Reference proteome</keyword>
<reference evidence="1 2" key="1">
    <citation type="submission" date="2022-04" db="EMBL/GenBank/DDBJ databases">
        <title>Human microbiome associated bacterial genomes.</title>
        <authorList>
            <person name="Sandstrom S."/>
            <person name="Salamzade R."/>
            <person name="Kalan L.R."/>
        </authorList>
    </citation>
    <scope>NUCLEOTIDE SEQUENCE [LARGE SCALE GENOMIC DNA]</scope>
    <source>
        <strain evidence="2">p3-SID1799</strain>
    </source>
</reference>
<accession>A0ABT2HWC7</accession>